<comment type="subcellular location">
    <subcellularLocation>
        <location evidence="1">Mitochondrion matrix</location>
    </subcellularLocation>
</comment>
<keyword evidence="6" id="KW-0067">ATP-binding</keyword>
<dbReference type="InterPro" id="IPR036690">
    <property type="entry name" value="Fdx_antiC-bd_sf"/>
</dbReference>
<dbReference type="FunFam" id="3.30.70.380:FF:000002">
    <property type="entry name" value="phenylalanine--tRNA ligase, mitochondrial"/>
    <property type="match status" value="1"/>
</dbReference>
<keyword evidence="7" id="KW-0648">Protein biosynthesis</keyword>
<evidence type="ECO:0000256" key="1">
    <source>
        <dbReference type="ARBA" id="ARBA00004305"/>
    </source>
</evidence>
<keyword evidence="10" id="KW-0030">Aminoacyl-tRNA synthetase</keyword>
<reference evidence="14" key="1">
    <citation type="journal article" date="2023" name="Insect Mol. Biol.">
        <title>Genome sequencing provides insights into the evolution of gene families encoding plant cell wall-degrading enzymes in longhorned beetles.</title>
        <authorList>
            <person name="Shin N.R."/>
            <person name="Okamura Y."/>
            <person name="Kirsch R."/>
            <person name="Pauchet Y."/>
        </authorList>
    </citation>
    <scope>NUCLEOTIDE SEQUENCE</scope>
    <source>
        <strain evidence="14">AMC_N1</strain>
    </source>
</reference>
<dbReference type="PROSITE" id="PS51447">
    <property type="entry name" value="FDX_ACB"/>
    <property type="match status" value="1"/>
</dbReference>
<dbReference type="Gene3D" id="3.30.70.380">
    <property type="entry name" value="Ferrodoxin-fold anticodon-binding domain"/>
    <property type="match status" value="1"/>
</dbReference>
<evidence type="ECO:0000313" key="14">
    <source>
        <dbReference type="EMBL" id="KAJ8957667.1"/>
    </source>
</evidence>
<evidence type="ECO:0000256" key="6">
    <source>
        <dbReference type="ARBA" id="ARBA00022840"/>
    </source>
</evidence>
<comment type="catalytic activity">
    <reaction evidence="12">
        <text>tRNA(Phe) + L-phenylalanine + ATP = L-phenylalanyl-tRNA(Phe) + AMP + diphosphate + H(+)</text>
        <dbReference type="Rhea" id="RHEA:19413"/>
        <dbReference type="Rhea" id="RHEA-COMP:9668"/>
        <dbReference type="Rhea" id="RHEA-COMP:9699"/>
        <dbReference type="ChEBI" id="CHEBI:15378"/>
        <dbReference type="ChEBI" id="CHEBI:30616"/>
        <dbReference type="ChEBI" id="CHEBI:33019"/>
        <dbReference type="ChEBI" id="CHEBI:58095"/>
        <dbReference type="ChEBI" id="CHEBI:78442"/>
        <dbReference type="ChEBI" id="CHEBI:78531"/>
        <dbReference type="ChEBI" id="CHEBI:456215"/>
        <dbReference type="EC" id="6.1.1.20"/>
    </reaction>
</comment>
<evidence type="ECO:0000256" key="9">
    <source>
        <dbReference type="ARBA" id="ARBA00023128"/>
    </source>
</evidence>
<gene>
    <name evidence="14" type="ORF">NQ318_017559</name>
</gene>
<evidence type="ECO:0000313" key="15">
    <source>
        <dbReference type="Proteomes" id="UP001162162"/>
    </source>
</evidence>
<dbReference type="SMART" id="SM00896">
    <property type="entry name" value="FDX-ACB"/>
    <property type="match status" value="1"/>
</dbReference>
<keyword evidence="8" id="KW-0809">Transit peptide</keyword>
<accession>A0AAV8Z076</accession>
<feature type="domain" description="FDX-ACB" evidence="13">
    <location>
        <begin position="28"/>
        <end position="120"/>
    </location>
</feature>
<dbReference type="GO" id="GO:0004826">
    <property type="term" value="F:phenylalanine-tRNA ligase activity"/>
    <property type="evidence" value="ECO:0007669"/>
    <property type="project" value="UniProtKB-EC"/>
</dbReference>
<comment type="similarity">
    <text evidence="2">Belongs to the class-II aminoacyl-tRNA synthetase family.</text>
</comment>
<evidence type="ECO:0000256" key="10">
    <source>
        <dbReference type="ARBA" id="ARBA00023146"/>
    </source>
</evidence>
<dbReference type="GO" id="GO:0005524">
    <property type="term" value="F:ATP binding"/>
    <property type="evidence" value="ECO:0007669"/>
    <property type="project" value="UniProtKB-KW"/>
</dbReference>
<evidence type="ECO:0000256" key="12">
    <source>
        <dbReference type="ARBA" id="ARBA00049255"/>
    </source>
</evidence>
<evidence type="ECO:0000256" key="8">
    <source>
        <dbReference type="ARBA" id="ARBA00022946"/>
    </source>
</evidence>
<keyword evidence="4" id="KW-0436">Ligase</keyword>
<dbReference type="EMBL" id="JAPWTK010000021">
    <property type="protein sequence ID" value="KAJ8957667.1"/>
    <property type="molecule type" value="Genomic_DNA"/>
</dbReference>
<dbReference type="GO" id="GO:0005759">
    <property type="term" value="C:mitochondrial matrix"/>
    <property type="evidence" value="ECO:0007669"/>
    <property type="project" value="UniProtKB-SubCell"/>
</dbReference>
<evidence type="ECO:0000259" key="13">
    <source>
        <dbReference type="PROSITE" id="PS51447"/>
    </source>
</evidence>
<evidence type="ECO:0000256" key="4">
    <source>
        <dbReference type="ARBA" id="ARBA00022598"/>
    </source>
</evidence>
<keyword evidence="5" id="KW-0547">Nucleotide-binding</keyword>
<protein>
    <recommendedName>
        <fullName evidence="3">phenylalanine--tRNA ligase</fullName>
        <ecNumber evidence="3">6.1.1.20</ecNumber>
    </recommendedName>
    <alternativeName>
        <fullName evidence="11">Phenylalanyl-tRNA synthetase</fullName>
    </alternativeName>
</protein>
<comment type="caution">
    <text evidence="14">The sequence shown here is derived from an EMBL/GenBank/DDBJ whole genome shotgun (WGS) entry which is preliminary data.</text>
</comment>
<dbReference type="Proteomes" id="UP001162162">
    <property type="component" value="Unassembled WGS sequence"/>
</dbReference>
<dbReference type="SUPFAM" id="SSF54991">
    <property type="entry name" value="Anticodon-binding domain of PheRS"/>
    <property type="match status" value="1"/>
</dbReference>
<keyword evidence="9" id="KW-0496">Mitochondrion</keyword>
<dbReference type="EC" id="6.1.1.20" evidence="3"/>
<dbReference type="InterPro" id="IPR005121">
    <property type="entry name" value="Fdx_antiC-bd"/>
</dbReference>
<name>A0AAV8Z076_9CUCU</name>
<sequence>MFWSKDTGFLNQFKVDDVNQSVVYKAISQYPQCINDISFWLPENGEFSSNDFYDLVRSVGGDLVEQVSLIDSFSHPKSGKTSHCYRIIYRHMNKTLTQAEANAIHSRIASTVTKLGATLR</sequence>
<evidence type="ECO:0000256" key="2">
    <source>
        <dbReference type="ARBA" id="ARBA00008226"/>
    </source>
</evidence>
<evidence type="ECO:0000256" key="5">
    <source>
        <dbReference type="ARBA" id="ARBA00022741"/>
    </source>
</evidence>
<dbReference type="GO" id="GO:0006412">
    <property type="term" value="P:translation"/>
    <property type="evidence" value="ECO:0007669"/>
    <property type="project" value="UniProtKB-KW"/>
</dbReference>
<organism evidence="14 15">
    <name type="scientific">Aromia moschata</name>
    <dbReference type="NCBI Taxonomy" id="1265417"/>
    <lineage>
        <taxon>Eukaryota</taxon>
        <taxon>Metazoa</taxon>
        <taxon>Ecdysozoa</taxon>
        <taxon>Arthropoda</taxon>
        <taxon>Hexapoda</taxon>
        <taxon>Insecta</taxon>
        <taxon>Pterygota</taxon>
        <taxon>Neoptera</taxon>
        <taxon>Endopterygota</taxon>
        <taxon>Coleoptera</taxon>
        <taxon>Polyphaga</taxon>
        <taxon>Cucujiformia</taxon>
        <taxon>Chrysomeloidea</taxon>
        <taxon>Cerambycidae</taxon>
        <taxon>Cerambycinae</taxon>
        <taxon>Callichromatini</taxon>
        <taxon>Aromia</taxon>
    </lineage>
</organism>
<dbReference type="Pfam" id="PF03147">
    <property type="entry name" value="FDX-ACB"/>
    <property type="match status" value="1"/>
</dbReference>
<proteinExistence type="inferred from homology"/>
<keyword evidence="15" id="KW-1185">Reference proteome</keyword>
<dbReference type="AlphaFoldDB" id="A0AAV8Z076"/>
<evidence type="ECO:0000256" key="11">
    <source>
        <dbReference type="ARBA" id="ARBA00031194"/>
    </source>
</evidence>
<evidence type="ECO:0000256" key="7">
    <source>
        <dbReference type="ARBA" id="ARBA00022917"/>
    </source>
</evidence>
<evidence type="ECO:0000256" key="3">
    <source>
        <dbReference type="ARBA" id="ARBA00012814"/>
    </source>
</evidence>